<comment type="similarity">
    <text evidence="1 4">Belongs to the type-B carboxylesterase/lipase family.</text>
</comment>
<feature type="region of interest" description="Disordered" evidence="5">
    <location>
        <begin position="1"/>
        <end position="28"/>
    </location>
</feature>
<dbReference type="InterPro" id="IPR050309">
    <property type="entry name" value="Type-B_Carboxylest/Lipase"/>
</dbReference>
<evidence type="ECO:0000256" key="3">
    <source>
        <dbReference type="PIRSR" id="PIRSR600997-1"/>
    </source>
</evidence>
<accession>A0AAU4K4G4</accession>
<feature type="active site" description="Acyl-ester intermediate" evidence="3">
    <location>
        <position position="203"/>
    </location>
</feature>
<reference evidence="7 8" key="1">
    <citation type="submission" date="2022-10" db="EMBL/GenBank/DDBJ databases">
        <title>The complete genomes of actinobacterial strains from the NBC collection.</title>
        <authorList>
            <person name="Joergensen T.S."/>
            <person name="Alvarez Arevalo M."/>
            <person name="Sterndorff E.B."/>
            <person name="Faurdal D."/>
            <person name="Vuksanovic O."/>
            <person name="Mourched A.-S."/>
            <person name="Charusanti P."/>
            <person name="Shaw S."/>
            <person name="Blin K."/>
            <person name="Weber T."/>
        </authorList>
    </citation>
    <scope>NUCLEOTIDE SEQUENCE [LARGE SCALE GENOMIC DNA]</scope>
    <source>
        <strain evidence="7 8">NBC_00319</strain>
    </source>
</reference>
<evidence type="ECO:0000256" key="2">
    <source>
        <dbReference type="ARBA" id="ARBA00022801"/>
    </source>
</evidence>
<protein>
    <recommendedName>
        <fullName evidence="4">Carboxylic ester hydrolase</fullName>
        <ecNumber evidence="4">3.1.1.-</ecNumber>
    </recommendedName>
</protein>
<dbReference type="PROSITE" id="PS00122">
    <property type="entry name" value="CARBOXYLESTERASE_B_1"/>
    <property type="match status" value="1"/>
</dbReference>
<sequence length="522" mass="56633">MSDDTVVMTDSGPVRGSVTHTEPTDTEPTATIRSWKGVRYAAPPVGDLRWRAPQPPTPWTEPADATRFGAAAPQPTLPFFDLGDGVTLDEDCLFLNIWAADTDTDTPRPVMVWVHGGAYVLGAASQPMYDGTSLAASGEVIVVTVNYRLGALGFLDLTSFDAADHRFESNLALRDVIAALRWVRENIAAFGGDPDQVTLFGESAGGGMVTTLMTVPAAEGLFHRAIAQSSPATSVYDSTRARGIAEKFLENIEVSPDALTDLLSIPADRIAQVGNALFDATPKSSPGTLAFAPVVDRDLVPDYPVTAFRDHRAHPVPLMIGTNKDEAALFRLMRSPLIPITRDSIRSMFAQIARERPDLPLPTEEVVLEAYADVRAKGRGEAVARDIGFRMPTVWLADGHSQIAPVFLYRFDWATTILRLFRIGATHATELPYVFGTLTSGWKDITFKLGGRATGEAVSRRMQRRWIGFAVSGTPDGLDGDPAWPSYGDDRATLVIDSTDDVVVDLDRAIRSAWGDEVLSFT</sequence>
<keyword evidence="8" id="KW-1185">Reference proteome</keyword>
<dbReference type="InterPro" id="IPR019826">
    <property type="entry name" value="Carboxylesterase_B_AS"/>
</dbReference>
<gene>
    <name evidence="7" type="ORF">OG579_03280</name>
</gene>
<feature type="domain" description="Carboxylesterase type B" evidence="6">
    <location>
        <begin position="4"/>
        <end position="494"/>
    </location>
</feature>
<evidence type="ECO:0000256" key="1">
    <source>
        <dbReference type="ARBA" id="ARBA00005964"/>
    </source>
</evidence>
<feature type="active site" description="Charge relay system" evidence="3">
    <location>
        <position position="326"/>
    </location>
</feature>
<dbReference type="SUPFAM" id="SSF53474">
    <property type="entry name" value="alpha/beta-Hydrolases"/>
    <property type="match status" value="1"/>
</dbReference>
<dbReference type="PRINTS" id="PR00878">
    <property type="entry name" value="CHOLNESTRASE"/>
</dbReference>
<dbReference type="InterPro" id="IPR000997">
    <property type="entry name" value="Cholinesterase"/>
</dbReference>
<dbReference type="AlphaFoldDB" id="A0AAU4K4G4"/>
<proteinExistence type="inferred from homology"/>
<dbReference type="Proteomes" id="UP001432128">
    <property type="component" value="Chromosome"/>
</dbReference>
<dbReference type="EMBL" id="CP108021">
    <property type="protein sequence ID" value="WUM20869.1"/>
    <property type="molecule type" value="Genomic_DNA"/>
</dbReference>
<evidence type="ECO:0000259" key="6">
    <source>
        <dbReference type="Pfam" id="PF00135"/>
    </source>
</evidence>
<dbReference type="EC" id="3.1.1.-" evidence="4"/>
<keyword evidence="2 4" id="KW-0378">Hydrolase</keyword>
<evidence type="ECO:0000313" key="8">
    <source>
        <dbReference type="Proteomes" id="UP001432128"/>
    </source>
</evidence>
<organism evidence="7 8">
    <name type="scientific">Williamsia herbipolensis</name>
    <dbReference type="NCBI Taxonomy" id="1603258"/>
    <lineage>
        <taxon>Bacteria</taxon>
        <taxon>Bacillati</taxon>
        <taxon>Actinomycetota</taxon>
        <taxon>Actinomycetes</taxon>
        <taxon>Mycobacteriales</taxon>
        <taxon>Nocardiaceae</taxon>
        <taxon>Williamsia</taxon>
    </lineage>
</organism>
<evidence type="ECO:0000313" key="7">
    <source>
        <dbReference type="EMBL" id="WUM20869.1"/>
    </source>
</evidence>
<dbReference type="InterPro" id="IPR029058">
    <property type="entry name" value="AB_hydrolase_fold"/>
</dbReference>
<dbReference type="KEGG" id="whr:OG579_03280"/>
<dbReference type="PANTHER" id="PTHR11559">
    <property type="entry name" value="CARBOXYLESTERASE"/>
    <property type="match status" value="1"/>
</dbReference>
<dbReference type="GO" id="GO:0004104">
    <property type="term" value="F:cholinesterase activity"/>
    <property type="evidence" value="ECO:0007669"/>
    <property type="project" value="InterPro"/>
</dbReference>
<name>A0AAU4K4G4_9NOCA</name>
<dbReference type="Pfam" id="PF00135">
    <property type="entry name" value="COesterase"/>
    <property type="match status" value="1"/>
</dbReference>
<evidence type="ECO:0000256" key="4">
    <source>
        <dbReference type="RuleBase" id="RU361235"/>
    </source>
</evidence>
<feature type="active site" description="Charge relay system" evidence="3">
    <location>
        <position position="427"/>
    </location>
</feature>
<dbReference type="Gene3D" id="3.40.50.1820">
    <property type="entry name" value="alpha/beta hydrolase"/>
    <property type="match status" value="1"/>
</dbReference>
<dbReference type="InterPro" id="IPR002018">
    <property type="entry name" value="CarbesteraseB"/>
</dbReference>
<evidence type="ECO:0000256" key="5">
    <source>
        <dbReference type="SAM" id="MobiDB-lite"/>
    </source>
</evidence>
<feature type="compositionally biased region" description="Polar residues" evidence="5">
    <location>
        <begin position="18"/>
        <end position="28"/>
    </location>
</feature>
<dbReference type="RefSeq" id="WP_328858076.1">
    <property type="nucleotide sequence ID" value="NZ_CP108021.1"/>
</dbReference>